<dbReference type="EMBL" id="JAEVHI010000001">
    <property type="protein sequence ID" value="KAG5304138.1"/>
    <property type="molecule type" value="Genomic_DNA"/>
</dbReference>
<evidence type="ECO:0000313" key="2">
    <source>
        <dbReference type="Proteomes" id="UP000670092"/>
    </source>
</evidence>
<organism evidence="1 2">
    <name type="scientific">Ajellomyces capsulatus</name>
    <name type="common">Darling's disease fungus</name>
    <name type="synonym">Histoplasma capsulatum</name>
    <dbReference type="NCBI Taxonomy" id="5037"/>
    <lineage>
        <taxon>Eukaryota</taxon>
        <taxon>Fungi</taxon>
        <taxon>Dikarya</taxon>
        <taxon>Ascomycota</taxon>
        <taxon>Pezizomycotina</taxon>
        <taxon>Eurotiomycetes</taxon>
        <taxon>Eurotiomycetidae</taxon>
        <taxon>Onygenales</taxon>
        <taxon>Ajellomycetaceae</taxon>
        <taxon>Histoplasma</taxon>
    </lineage>
</organism>
<dbReference type="VEuPathDB" id="FungiDB:I7I52_02371"/>
<comment type="caution">
    <text evidence="1">The sequence shown here is derived from an EMBL/GenBank/DDBJ whole genome shotgun (WGS) entry which is preliminary data.</text>
</comment>
<sequence length="74" mass="8600">MPLMICAQLIVPCVGNLLTWIENVKKRRASNACKVLIVKWEACAILLPPHFLRLLNYVTWAMVILFGNTFIHWY</sequence>
<gene>
    <name evidence="1" type="ORF">I7I52_02371</name>
</gene>
<evidence type="ECO:0000313" key="1">
    <source>
        <dbReference type="EMBL" id="KAG5304138.1"/>
    </source>
</evidence>
<reference evidence="1 2" key="1">
    <citation type="submission" date="2021-01" db="EMBL/GenBank/DDBJ databases">
        <title>Chromosome-level genome assembly of a human fungal pathogen reveals clustering of transcriptionally co-regulated genes.</title>
        <authorList>
            <person name="Voorhies M."/>
            <person name="Cohen S."/>
            <person name="Shea T.P."/>
            <person name="Petrus S."/>
            <person name="Munoz J.F."/>
            <person name="Poplawski S."/>
            <person name="Goldman W.E."/>
            <person name="Michael T."/>
            <person name="Cuomo C.A."/>
            <person name="Sil A."/>
            <person name="Beyhan S."/>
        </authorList>
    </citation>
    <scope>NUCLEOTIDE SEQUENCE [LARGE SCALE GENOMIC DNA]</scope>
    <source>
        <strain evidence="1 2">G184AR</strain>
    </source>
</reference>
<name>A0A8H7ZAG2_AJECA</name>
<proteinExistence type="predicted"/>
<dbReference type="Proteomes" id="UP000670092">
    <property type="component" value="Unassembled WGS sequence"/>
</dbReference>
<protein>
    <submittedName>
        <fullName evidence="1">Uncharacterized protein</fullName>
    </submittedName>
</protein>
<dbReference type="AlphaFoldDB" id="A0A8H7ZAG2"/>
<accession>A0A8H7ZAG2</accession>